<reference evidence="1 2" key="1">
    <citation type="submission" date="2009-11" db="EMBL/GenBank/DDBJ databases">
        <title>Annotation of Allomyces macrogynus ATCC 38327.</title>
        <authorList>
            <consortium name="The Broad Institute Genome Sequencing Platform"/>
            <person name="Russ C."/>
            <person name="Cuomo C."/>
            <person name="Burger G."/>
            <person name="Gray M.W."/>
            <person name="Holland P.W.H."/>
            <person name="King N."/>
            <person name="Lang F.B.F."/>
            <person name="Roger A.J."/>
            <person name="Ruiz-Trillo I."/>
            <person name="Young S.K."/>
            <person name="Zeng Q."/>
            <person name="Gargeya S."/>
            <person name="Fitzgerald M."/>
            <person name="Haas B."/>
            <person name="Abouelleil A."/>
            <person name="Alvarado L."/>
            <person name="Arachchi H.M."/>
            <person name="Berlin A."/>
            <person name="Chapman S.B."/>
            <person name="Gearin G."/>
            <person name="Goldberg J."/>
            <person name="Griggs A."/>
            <person name="Gujja S."/>
            <person name="Hansen M."/>
            <person name="Heiman D."/>
            <person name="Howarth C."/>
            <person name="Larimer J."/>
            <person name="Lui A."/>
            <person name="MacDonald P.J.P."/>
            <person name="McCowen C."/>
            <person name="Montmayeur A."/>
            <person name="Murphy C."/>
            <person name="Neiman D."/>
            <person name="Pearson M."/>
            <person name="Priest M."/>
            <person name="Roberts A."/>
            <person name="Saif S."/>
            <person name="Shea T."/>
            <person name="Sisk P."/>
            <person name="Stolte C."/>
            <person name="Sykes S."/>
            <person name="Wortman J."/>
            <person name="Nusbaum C."/>
            <person name="Birren B."/>
        </authorList>
    </citation>
    <scope>NUCLEOTIDE SEQUENCE [LARGE SCALE GENOMIC DNA]</scope>
    <source>
        <strain evidence="1 2">ATCC 38327</strain>
    </source>
</reference>
<name>A0A0L0SWG3_ALLM3</name>
<reference evidence="2" key="2">
    <citation type="submission" date="2009-11" db="EMBL/GenBank/DDBJ databases">
        <title>The Genome Sequence of Allomyces macrogynus strain ATCC 38327.</title>
        <authorList>
            <consortium name="The Broad Institute Genome Sequencing Platform"/>
            <person name="Russ C."/>
            <person name="Cuomo C."/>
            <person name="Shea T."/>
            <person name="Young S.K."/>
            <person name="Zeng Q."/>
            <person name="Koehrsen M."/>
            <person name="Haas B."/>
            <person name="Borodovsky M."/>
            <person name="Guigo R."/>
            <person name="Alvarado L."/>
            <person name="Berlin A."/>
            <person name="Borenstein D."/>
            <person name="Chen Z."/>
            <person name="Engels R."/>
            <person name="Freedman E."/>
            <person name="Gellesch M."/>
            <person name="Goldberg J."/>
            <person name="Griggs A."/>
            <person name="Gujja S."/>
            <person name="Heiman D."/>
            <person name="Hepburn T."/>
            <person name="Howarth C."/>
            <person name="Jen D."/>
            <person name="Larson L."/>
            <person name="Lewis B."/>
            <person name="Mehta T."/>
            <person name="Park D."/>
            <person name="Pearson M."/>
            <person name="Roberts A."/>
            <person name="Saif S."/>
            <person name="Shenoy N."/>
            <person name="Sisk P."/>
            <person name="Stolte C."/>
            <person name="Sykes S."/>
            <person name="Walk T."/>
            <person name="White J."/>
            <person name="Yandava C."/>
            <person name="Burger G."/>
            <person name="Gray M.W."/>
            <person name="Holland P.W.H."/>
            <person name="King N."/>
            <person name="Lang F.B.F."/>
            <person name="Roger A.J."/>
            <person name="Ruiz-Trillo I."/>
            <person name="Lander E."/>
            <person name="Nusbaum C."/>
        </authorList>
    </citation>
    <scope>NUCLEOTIDE SEQUENCE [LARGE SCALE GENOMIC DNA]</scope>
    <source>
        <strain evidence="2">ATCC 38327</strain>
    </source>
</reference>
<sequence length="73" mass="8213">MLQQLTGTMDMESLNSALAAVAVSDDDLRQLDELDADELRALVKSAYEQVAAKERGTVWPHIHRHLRFMSTLC</sequence>
<dbReference type="Proteomes" id="UP000054350">
    <property type="component" value="Unassembled WGS sequence"/>
</dbReference>
<dbReference type="VEuPathDB" id="FungiDB:AMAG_11387"/>
<gene>
    <name evidence="1" type="ORF">AMAG_11387</name>
</gene>
<feature type="non-terminal residue" evidence="1">
    <location>
        <position position="1"/>
    </location>
</feature>
<dbReference type="EMBL" id="GG745351">
    <property type="protein sequence ID" value="KNE66913.1"/>
    <property type="molecule type" value="Genomic_DNA"/>
</dbReference>
<dbReference type="AlphaFoldDB" id="A0A0L0SWG3"/>
<proteinExistence type="predicted"/>
<organism evidence="1 2">
    <name type="scientific">Allomyces macrogynus (strain ATCC 38327)</name>
    <name type="common">Allomyces javanicus var. macrogynus</name>
    <dbReference type="NCBI Taxonomy" id="578462"/>
    <lineage>
        <taxon>Eukaryota</taxon>
        <taxon>Fungi</taxon>
        <taxon>Fungi incertae sedis</taxon>
        <taxon>Blastocladiomycota</taxon>
        <taxon>Blastocladiomycetes</taxon>
        <taxon>Blastocladiales</taxon>
        <taxon>Blastocladiaceae</taxon>
        <taxon>Allomyces</taxon>
    </lineage>
</organism>
<keyword evidence="2" id="KW-1185">Reference proteome</keyword>
<protein>
    <submittedName>
        <fullName evidence="1">Uncharacterized protein</fullName>
    </submittedName>
</protein>
<evidence type="ECO:0000313" key="1">
    <source>
        <dbReference type="EMBL" id="KNE66913.1"/>
    </source>
</evidence>
<accession>A0A0L0SWG3</accession>
<evidence type="ECO:0000313" key="2">
    <source>
        <dbReference type="Proteomes" id="UP000054350"/>
    </source>
</evidence>